<protein>
    <submittedName>
        <fullName evidence="2">Swm1 protein</fullName>
    </submittedName>
</protein>
<proteinExistence type="predicted"/>
<dbReference type="AlphaFoldDB" id="A0AAV5RXE0"/>
<accession>A0AAV5RXE0</accession>
<feature type="compositionally biased region" description="Low complexity" evidence="1">
    <location>
        <begin position="139"/>
        <end position="149"/>
    </location>
</feature>
<gene>
    <name evidence="2" type="ORF">DAKH74_027060</name>
</gene>
<sequence length="191" mass="20081">MGSNYRDSYFQFQHLARSQSVLYREWMADEPLPAPDEVFQADGQGRRAAEDGGDGAGWSVPPTQGGEDALGPSTVVSEKYWDVFDDDEQWETFAPANLVLESNGNVIYSKVVGAAGDPASRATQEAGAGAGTGAGAGSGTAPAGSGATADDSEAEAPERDVIVGSVFDPRTLARIRAKVTGWDDVRVPELR</sequence>
<dbReference type="Proteomes" id="UP001377567">
    <property type="component" value="Unassembled WGS sequence"/>
</dbReference>
<comment type="caution">
    <text evidence="2">The sequence shown here is derived from an EMBL/GenBank/DDBJ whole genome shotgun (WGS) entry which is preliminary data.</text>
</comment>
<organism evidence="2 3">
    <name type="scientific">Maudiozyma humilis</name>
    <name type="common">Sour dough yeast</name>
    <name type="synonym">Kazachstania humilis</name>
    <dbReference type="NCBI Taxonomy" id="51915"/>
    <lineage>
        <taxon>Eukaryota</taxon>
        <taxon>Fungi</taxon>
        <taxon>Dikarya</taxon>
        <taxon>Ascomycota</taxon>
        <taxon>Saccharomycotina</taxon>
        <taxon>Saccharomycetes</taxon>
        <taxon>Saccharomycetales</taxon>
        <taxon>Saccharomycetaceae</taxon>
        <taxon>Maudiozyma</taxon>
    </lineage>
</organism>
<dbReference type="EMBL" id="BTGD01000006">
    <property type="protein sequence ID" value="GMM56090.1"/>
    <property type="molecule type" value="Genomic_DNA"/>
</dbReference>
<reference evidence="2 3" key="1">
    <citation type="journal article" date="2023" name="Elife">
        <title>Identification of key yeast species and microbe-microbe interactions impacting larval growth of Drosophila in the wild.</title>
        <authorList>
            <person name="Mure A."/>
            <person name="Sugiura Y."/>
            <person name="Maeda R."/>
            <person name="Honda K."/>
            <person name="Sakurai N."/>
            <person name="Takahashi Y."/>
            <person name="Watada M."/>
            <person name="Katoh T."/>
            <person name="Gotoh A."/>
            <person name="Gotoh Y."/>
            <person name="Taniguchi I."/>
            <person name="Nakamura K."/>
            <person name="Hayashi T."/>
            <person name="Katayama T."/>
            <person name="Uemura T."/>
            <person name="Hattori Y."/>
        </authorList>
    </citation>
    <scope>NUCLEOTIDE SEQUENCE [LARGE SCALE GENOMIC DNA]</scope>
    <source>
        <strain evidence="2 3">KH-74</strain>
    </source>
</reference>
<evidence type="ECO:0000313" key="3">
    <source>
        <dbReference type="Proteomes" id="UP001377567"/>
    </source>
</evidence>
<keyword evidence="3" id="KW-1185">Reference proteome</keyword>
<evidence type="ECO:0000313" key="2">
    <source>
        <dbReference type="EMBL" id="GMM56090.1"/>
    </source>
</evidence>
<name>A0AAV5RXE0_MAUHU</name>
<evidence type="ECO:0000256" key="1">
    <source>
        <dbReference type="SAM" id="MobiDB-lite"/>
    </source>
</evidence>
<feature type="region of interest" description="Disordered" evidence="1">
    <location>
        <begin position="117"/>
        <end position="163"/>
    </location>
</feature>
<feature type="region of interest" description="Disordered" evidence="1">
    <location>
        <begin position="34"/>
        <end position="72"/>
    </location>
</feature>
<feature type="compositionally biased region" description="Gly residues" evidence="1">
    <location>
        <begin position="128"/>
        <end position="138"/>
    </location>
</feature>